<organism evidence="5 6">
    <name type="scientific">Rubrobacter taiwanensis</name>
    <dbReference type="NCBI Taxonomy" id="185139"/>
    <lineage>
        <taxon>Bacteria</taxon>
        <taxon>Bacillati</taxon>
        <taxon>Actinomycetota</taxon>
        <taxon>Rubrobacteria</taxon>
        <taxon>Rubrobacterales</taxon>
        <taxon>Rubrobacteraceae</taxon>
        <taxon>Rubrobacter</taxon>
    </lineage>
</organism>
<protein>
    <submittedName>
        <fullName evidence="5">Uncharacterized protein</fullName>
    </submittedName>
</protein>
<evidence type="ECO:0000256" key="3">
    <source>
        <dbReference type="ARBA" id="ARBA00023065"/>
    </source>
</evidence>
<evidence type="ECO:0000256" key="4">
    <source>
        <dbReference type="SAM" id="Coils"/>
    </source>
</evidence>
<dbReference type="Pfam" id="PF01991">
    <property type="entry name" value="vATP-synt_E"/>
    <property type="match status" value="1"/>
</dbReference>
<evidence type="ECO:0000256" key="2">
    <source>
        <dbReference type="ARBA" id="ARBA00022448"/>
    </source>
</evidence>
<name>A0A4R1BPY2_9ACTN</name>
<dbReference type="AlphaFoldDB" id="A0A4R1BPY2"/>
<dbReference type="GO" id="GO:0033178">
    <property type="term" value="C:proton-transporting two-sector ATPase complex, catalytic domain"/>
    <property type="evidence" value="ECO:0007669"/>
    <property type="project" value="InterPro"/>
</dbReference>
<evidence type="ECO:0000313" key="6">
    <source>
        <dbReference type="Proteomes" id="UP000295244"/>
    </source>
</evidence>
<dbReference type="OrthoDB" id="10013506at2"/>
<keyword evidence="4" id="KW-0175">Coiled coil</keyword>
<keyword evidence="2" id="KW-0813">Transport</keyword>
<dbReference type="InterPro" id="IPR038495">
    <property type="entry name" value="ATPase_E_C"/>
</dbReference>
<dbReference type="Gene3D" id="1.20.5.620">
    <property type="entry name" value="F1F0 ATP synthase subunit B, membrane domain"/>
    <property type="match status" value="1"/>
</dbReference>
<accession>A0A4R1BPY2</accession>
<dbReference type="Proteomes" id="UP000295244">
    <property type="component" value="Unassembled WGS sequence"/>
</dbReference>
<evidence type="ECO:0000313" key="5">
    <source>
        <dbReference type="EMBL" id="TCJ19720.1"/>
    </source>
</evidence>
<reference evidence="5 6" key="1">
    <citation type="submission" date="2019-03" db="EMBL/GenBank/DDBJ databases">
        <title>Whole genome sequence of a novel Rubrobacter taiwanensis strain, isolated from Yellowstone National Park.</title>
        <authorList>
            <person name="Freed S."/>
            <person name="Ramaley R.F."/>
            <person name="Kyndt J.A."/>
        </authorList>
    </citation>
    <scope>NUCLEOTIDE SEQUENCE [LARGE SCALE GENOMIC DNA]</scope>
    <source>
        <strain evidence="5 6">Yellowstone</strain>
    </source>
</reference>
<keyword evidence="3" id="KW-0406">Ion transport</keyword>
<dbReference type="Gene3D" id="3.30.2320.30">
    <property type="entry name" value="ATP synthase, E subunit, C-terminal"/>
    <property type="match status" value="1"/>
</dbReference>
<proteinExistence type="inferred from homology"/>
<dbReference type="EMBL" id="SKBU01000007">
    <property type="protein sequence ID" value="TCJ19720.1"/>
    <property type="molecule type" value="Genomic_DNA"/>
</dbReference>
<dbReference type="GO" id="GO:0046961">
    <property type="term" value="F:proton-transporting ATPase activity, rotational mechanism"/>
    <property type="evidence" value="ECO:0007669"/>
    <property type="project" value="InterPro"/>
</dbReference>
<comment type="similarity">
    <text evidence="1">Belongs to the V-ATPase E subunit family.</text>
</comment>
<sequence>MSPLENLLASIEAEARRENEHLEAESRAEAEEILARARERARAVREEVLPPREAEARAEAERRVAGARLEASRIVHGSREEALERLLEEVRSRLAALRGTPAYRTAFRTLLREGLAALPEARVLRVDPRDEALATELARETGAELAVETSHEETLGGPVLESGDGRVVRNTFEERLANAEPRLRLWYARRLAEITGEGH</sequence>
<dbReference type="InterPro" id="IPR002842">
    <property type="entry name" value="ATPase_V1_Esu"/>
</dbReference>
<gene>
    <name evidence="5" type="ORF">E0L93_04235</name>
</gene>
<feature type="coiled-coil region" evidence="4">
    <location>
        <begin position="8"/>
        <end position="47"/>
    </location>
</feature>
<comment type="caution">
    <text evidence="5">The sequence shown here is derived from an EMBL/GenBank/DDBJ whole genome shotgun (WGS) entry which is preliminary data.</text>
</comment>
<dbReference type="SUPFAM" id="SSF160527">
    <property type="entry name" value="V-type ATPase subunit E-like"/>
    <property type="match status" value="1"/>
</dbReference>
<keyword evidence="6" id="KW-1185">Reference proteome</keyword>
<evidence type="ECO:0000256" key="1">
    <source>
        <dbReference type="ARBA" id="ARBA00005901"/>
    </source>
</evidence>
<dbReference type="RefSeq" id="WP_132688938.1">
    <property type="nucleotide sequence ID" value="NZ_SKBU01000007.1"/>
</dbReference>